<name>D4XSP6_ACIHA</name>
<evidence type="ECO:0000313" key="1">
    <source>
        <dbReference type="EMBL" id="EFF81786.1"/>
    </source>
</evidence>
<comment type="caution">
    <text evidence="1">The sequence shown here is derived from an EMBL/GenBank/DDBJ whole genome shotgun (WGS) entry which is preliminary data.</text>
</comment>
<reference evidence="2" key="1">
    <citation type="submission" date="2010-03" db="EMBL/GenBank/DDBJ databases">
        <title>Complete sequence of Mobiluncus curtisii ATCC 43063.</title>
        <authorList>
            <person name="Muzny D."/>
            <person name="Qin X."/>
            <person name="Deng J."/>
            <person name="Jiang H."/>
            <person name="Liu Y."/>
            <person name="Qu J."/>
            <person name="Song X.-Z."/>
            <person name="Zhang L."/>
            <person name="Thornton R."/>
            <person name="Coyle M."/>
            <person name="Francisco L."/>
            <person name="Jackson L."/>
            <person name="Javaid M."/>
            <person name="Korchina V."/>
            <person name="Kovar C."/>
            <person name="Mata R."/>
            <person name="Mathew T."/>
            <person name="Ngo R."/>
            <person name="Nguyen L."/>
            <person name="Nguyen N."/>
            <person name="Okwuonu G."/>
            <person name="Ongeri F."/>
            <person name="Pham C."/>
            <person name="Simmons D."/>
            <person name="Wilczek-Boney K."/>
            <person name="Hale W."/>
            <person name="Jakkamsetti A."/>
            <person name="Pham P."/>
            <person name="Ruth R."/>
            <person name="San Lucas F."/>
            <person name="Warren J."/>
            <person name="Zhang J."/>
            <person name="Zhao Z."/>
            <person name="Zhou C."/>
            <person name="Zhu D."/>
            <person name="Lee S."/>
            <person name="Bess C."/>
            <person name="Blankenburg K."/>
            <person name="Forbes L."/>
            <person name="Fu Q."/>
            <person name="Gubbala S."/>
            <person name="Hirani K."/>
            <person name="Jayaseelan J.C."/>
            <person name="Lara F."/>
            <person name="Munidasa M."/>
            <person name="Palculict T."/>
            <person name="Patil S."/>
            <person name="Pu L.-L."/>
            <person name="Saada N."/>
            <person name="Tang L."/>
            <person name="Weissenberger G."/>
            <person name="Zhu Y."/>
            <person name="Hemphill L."/>
            <person name="Shang Y."/>
            <person name="Youmans B."/>
            <person name="Ayvaz T."/>
            <person name="Ross M."/>
            <person name="Santibanez J."/>
            <person name="Aqrawi P."/>
            <person name="Gross S."/>
            <person name="Joshi V."/>
            <person name="Fowler G."/>
            <person name="Nazareth L."/>
            <person name="Reid J."/>
            <person name="Worley K."/>
            <person name="Petrosino J."/>
            <person name="Highlander S."/>
            <person name="Gibbs R."/>
            <person name="Gibbs R."/>
        </authorList>
    </citation>
    <scope>NUCLEOTIDE SEQUENCE [LARGE SCALE GENOMIC DNA]</scope>
    <source>
        <strain evidence="2">ATCC 19194</strain>
    </source>
</reference>
<dbReference type="EMBL" id="ADMT01000206">
    <property type="protein sequence ID" value="EFF81786.1"/>
    <property type="molecule type" value="Genomic_DNA"/>
</dbReference>
<dbReference type="AlphaFoldDB" id="D4XSP6"/>
<sequence length="77" mass="8492">MPQVTVRWRGPIPSVTVRGPDIVVKDLPRIPEVDSPIPVSNLPTDVGMKCEIEGTDTIMSVQNGESTILYSLYKKEP</sequence>
<protein>
    <submittedName>
        <fullName evidence="1">Uncharacterized protein</fullName>
    </submittedName>
</protein>
<proteinExistence type="predicted"/>
<organism evidence="1 2">
    <name type="scientific">Acinetobacter haemolyticus ATCC 19194</name>
    <dbReference type="NCBI Taxonomy" id="707232"/>
    <lineage>
        <taxon>Bacteria</taxon>
        <taxon>Pseudomonadati</taxon>
        <taxon>Pseudomonadota</taxon>
        <taxon>Gammaproteobacteria</taxon>
        <taxon>Moraxellales</taxon>
        <taxon>Moraxellaceae</taxon>
        <taxon>Acinetobacter</taxon>
    </lineage>
</organism>
<gene>
    <name evidence="1" type="ORF">HMP0015_2738</name>
</gene>
<dbReference type="Proteomes" id="UP000003085">
    <property type="component" value="Unassembled WGS sequence"/>
</dbReference>
<dbReference type="HOGENOM" id="CLU_2630051_0_0_6"/>
<evidence type="ECO:0000313" key="2">
    <source>
        <dbReference type="Proteomes" id="UP000003085"/>
    </source>
</evidence>
<accession>D4XSP6</accession>